<name>A0A8J5N8B0_HOMAM</name>
<gene>
    <name evidence="1" type="primary">Fas1-L</name>
    <name evidence="1" type="ORF">Hamer_G018097</name>
</gene>
<organism evidence="1 2">
    <name type="scientific">Homarus americanus</name>
    <name type="common">American lobster</name>
    <dbReference type="NCBI Taxonomy" id="6706"/>
    <lineage>
        <taxon>Eukaryota</taxon>
        <taxon>Metazoa</taxon>
        <taxon>Ecdysozoa</taxon>
        <taxon>Arthropoda</taxon>
        <taxon>Crustacea</taxon>
        <taxon>Multicrustacea</taxon>
        <taxon>Malacostraca</taxon>
        <taxon>Eumalacostraca</taxon>
        <taxon>Eucarida</taxon>
        <taxon>Decapoda</taxon>
        <taxon>Pleocyemata</taxon>
        <taxon>Astacidea</taxon>
        <taxon>Nephropoidea</taxon>
        <taxon>Nephropidae</taxon>
        <taxon>Homarus</taxon>
    </lineage>
</organism>
<dbReference type="InterPro" id="IPR036378">
    <property type="entry name" value="FAS1_dom_sf"/>
</dbReference>
<dbReference type="EMBL" id="JAHLQT010007025">
    <property type="protein sequence ID" value="KAG7174778.1"/>
    <property type="molecule type" value="Genomic_DNA"/>
</dbReference>
<protein>
    <submittedName>
        <fullName evidence="1">Fasciclin-1-like</fullName>
    </submittedName>
</protein>
<proteinExistence type="predicted"/>
<sequence>MIHRKLPSAYKKLFMGTFAYHVKYILERHMIVGQDLSLEELTALTNNATKRGQYFEERLEMTRGKIYFQARVNYRLNGTDFIDTGDTEGEGGIS</sequence>
<comment type="caution">
    <text evidence="1">The sequence shown here is derived from an EMBL/GenBank/DDBJ whole genome shotgun (WGS) entry which is preliminary data.</text>
</comment>
<dbReference type="Gene3D" id="2.30.180.10">
    <property type="entry name" value="FAS1 domain"/>
    <property type="match status" value="1"/>
</dbReference>
<keyword evidence="2" id="KW-1185">Reference proteome</keyword>
<evidence type="ECO:0000313" key="1">
    <source>
        <dbReference type="EMBL" id="KAG7174778.1"/>
    </source>
</evidence>
<reference evidence="1" key="1">
    <citation type="journal article" date="2021" name="Sci. Adv.">
        <title>The American lobster genome reveals insights on longevity, neural, and immune adaptations.</title>
        <authorList>
            <person name="Polinski J.M."/>
            <person name="Zimin A.V."/>
            <person name="Clark K.F."/>
            <person name="Kohn A.B."/>
            <person name="Sadowski N."/>
            <person name="Timp W."/>
            <person name="Ptitsyn A."/>
            <person name="Khanna P."/>
            <person name="Romanova D.Y."/>
            <person name="Williams P."/>
            <person name="Greenwood S.J."/>
            <person name="Moroz L.L."/>
            <person name="Walt D.R."/>
            <person name="Bodnar A.G."/>
        </authorList>
    </citation>
    <scope>NUCLEOTIDE SEQUENCE</scope>
    <source>
        <strain evidence="1">GMGI-L3</strain>
    </source>
</reference>
<dbReference type="Proteomes" id="UP000747542">
    <property type="component" value="Unassembled WGS sequence"/>
</dbReference>
<dbReference type="AlphaFoldDB" id="A0A8J5N8B0"/>
<evidence type="ECO:0000313" key="2">
    <source>
        <dbReference type="Proteomes" id="UP000747542"/>
    </source>
</evidence>
<accession>A0A8J5N8B0</accession>